<evidence type="ECO:0000313" key="7">
    <source>
        <dbReference type="EMBL" id="KAK5954321.1"/>
    </source>
</evidence>
<feature type="compositionally biased region" description="Gly residues" evidence="5">
    <location>
        <begin position="838"/>
        <end position="848"/>
    </location>
</feature>
<name>A0AAN8I8A7_9EURO</name>
<dbReference type="EMBL" id="JAKLMC020000009">
    <property type="protein sequence ID" value="KAK5954321.1"/>
    <property type="molecule type" value="Genomic_DNA"/>
</dbReference>
<gene>
    <name evidence="7" type="ORF">OHC33_004894</name>
</gene>
<reference evidence="7 8" key="1">
    <citation type="submission" date="2022-12" db="EMBL/GenBank/DDBJ databases">
        <title>Genomic features and morphological characterization of a novel Knufia sp. strain isolated from spacecraft assembly facility.</title>
        <authorList>
            <person name="Teixeira M."/>
            <person name="Chander A.M."/>
            <person name="Stajich J.E."/>
            <person name="Venkateswaran K."/>
        </authorList>
    </citation>
    <scope>NUCLEOTIDE SEQUENCE [LARGE SCALE GENOMIC DNA]</scope>
    <source>
        <strain evidence="7 8">FJI-L2-BK-P2</strain>
    </source>
</reference>
<dbReference type="GO" id="GO:0005783">
    <property type="term" value="C:endoplasmic reticulum"/>
    <property type="evidence" value="ECO:0007669"/>
    <property type="project" value="UniProtKB-SubCell"/>
</dbReference>
<evidence type="ECO:0000256" key="2">
    <source>
        <dbReference type="ARBA" id="ARBA00022448"/>
    </source>
</evidence>
<dbReference type="Proteomes" id="UP001316803">
    <property type="component" value="Unassembled WGS sequence"/>
</dbReference>
<evidence type="ECO:0000313" key="8">
    <source>
        <dbReference type="Proteomes" id="UP001316803"/>
    </source>
</evidence>
<dbReference type="Pfam" id="PF08314">
    <property type="entry name" value="Sec39"/>
    <property type="match status" value="1"/>
</dbReference>
<evidence type="ECO:0000259" key="6">
    <source>
        <dbReference type="Pfam" id="PF08314"/>
    </source>
</evidence>
<keyword evidence="8" id="KW-1185">Reference proteome</keyword>
<keyword evidence="3" id="KW-0256">Endoplasmic reticulum</keyword>
<accession>A0AAN8I8A7</accession>
<evidence type="ECO:0000256" key="4">
    <source>
        <dbReference type="ARBA" id="ARBA00022927"/>
    </source>
</evidence>
<evidence type="ECO:0000256" key="1">
    <source>
        <dbReference type="ARBA" id="ARBA00004240"/>
    </source>
</evidence>
<dbReference type="PANTHER" id="PTHR40787">
    <property type="entry name" value="SECRETED PROTEIN"/>
    <property type="match status" value="1"/>
</dbReference>
<evidence type="ECO:0000256" key="3">
    <source>
        <dbReference type="ARBA" id="ARBA00022824"/>
    </source>
</evidence>
<feature type="region of interest" description="Disordered" evidence="5">
    <location>
        <begin position="838"/>
        <end position="886"/>
    </location>
</feature>
<proteinExistence type="predicted"/>
<comment type="caution">
    <text evidence="7">The sequence shown here is derived from an EMBL/GenBank/DDBJ whole genome shotgun (WGS) entry which is preliminary data.</text>
</comment>
<protein>
    <recommendedName>
        <fullName evidence="6">Sec39 domain-containing protein</fullName>
    </recommendedName>
</protein>
<comment type="subcellular location">
    <subcellularLocation>
        <location evidence="1">Endoplasmic reticulum</location>
    </subcellularLocation>
</comment>
<dbReference type="GO" id="GO:0015031">
    <property type="term" value="P:protein transport"/>
    <property type="evidence" value="ECO:0007669"/>
    <property type="project" value="UniProtKB-KW"/>
</dbReference>
<keyword evidence="2" id="KW-0813">Transport</keyword>
<evidence type="ECO:0000256" key="5">
    <source>
        <dbReference type="SAM" id="MobiDB-lite"/>
    </source>
</evidence>
<sequence>MEELSDAQVLVLAAQLAATPDLPTFRLLAATQRDVLTSAIVYRTLLTYLPLDADLEVEQQLELLLRDLDQDFANFNTLDAPANVHDLQVPNPSDAERSLPELRLEKVPVHDENEGQDLLADFVIAWIHKLEGFSGISASVLALVDQFAVQHTMLRIWADAFLRPLHRLQNDLYPDQASSLSLHDLEAQRGQTGVNALLTFAAHSGTSAAIGRDLEEVVAPWVRGSNKLKRRKVSAGVPEQTRTSATAWDDVNEWLLGTSHRNYALAADAVQQWNGPTQLNAAEEDVDQNGPDVEDMVSYVRTVLALVYVSKGSDDDSRINTKKLLLKRAAHLAQLMPPDFNQPLPETSQAGNLTGATRADLLEDAFLSVQNSLTRPSTDVIELLYGVLSTQTQLSELKIQSTTKSVTSTVLFEPEEKQKQELRTILNQVPRMTRSNLSWTDIRRRLLWLQTWSSRRSGSDVTGTAYLSRISDEYLEAQIVDAMLVANEYQSVKDTYLGSDELALPREKIKQLVLDAIHSAYDNASNGNRTRGGVKKASDLIQAFRSSFESASEFTRLEHLIKATHSLSFYHLTLRNGVPFQPVSIRVSSDPLSLIEKVLDQNNQAYAKLDDLLGIARNLVLAGLPTPPPSDYAPGEEVPVERRLFDSEHRITYSAIIAALSDHDFDTAYSLITTRFDITSDRSSYPSFQDDTSWRAAYAAGRHRPSSPPKDIHKRIASLQKRMELLSKALTWAPTPDTLPEILETWRRCEDELDGLKSQALQEERDFDAQGDDLVPGGFGPSDRDIDANETRRMLDSRRGYNTFAPSYEEEAPVSLFDVARGAAGALRKNAFPLRGAGGGQGGWGGQTSGIKVHDQPRTSMEGMSSSGELERPGSADGQRVRKRDMLSNAVTGGLVSGLSWALGAPPARQQG</sequence>
<dbReference type="PANTHER" id="PTHR40787:SF3">
    <property type="entry name" value="PROTEIN TRANSPORT PROTEIN SEC39"/>
    <property type="match status" value="1"/>
</dbReference>
<dbReference type="AlphaFoldDB" id="A0AAN8I8A7"/>
<feature type="domain" description="Sec39" evidence="6">
    <location>
        <begin position="11"/>
        <end position="765"/>
    </location>
</feature>
<dbReference type="InterPro" id="IPR013244">
    <property type="entry name" value="Sec39_domain"/>
</dbReference>
<dbReference type="GO" id="GO:0006890">
    <property type="term" value="P:retrograde vesicle-mediated transport, Golgi to endoplasmic reticulum"/>
    <property type="evidence" value="ECO:0007669"/>
    <property type="project" value="InterPro"/>
</dbReference>
<organism evidence="7 8">
    <name type="scientific">Knufia fluminis</name>
    <dbReference type="NCBI Taxonomy" id="191047"/>
    <lineage>
        <taxon>Eukaryota</taxon>
        <taxon>Fungi</taxon>
        <taxon>Dikarya</taxon>
        <taxon>Ascomycota</taxon>
        <taxon>Pezizomycotina</taxon>
        <taxon>Eurotiomycetes</taxon>
        <taxon>Chaetothyriomycetidae</taxon>
        <taxon>Chaetothyriales</taxon>
        <taxon>Trichomeriaceae</taxon>
        <taxon>Knufia</taxon>
    </lineage>
</organism>
<keyword evidence="4" id="KW-0653">Protein transport</keyword>